<accession>A0A928V190</accession>
<dbReference type="AlphaFoldDB" id="A0A928V190"/>
<dbReference type="RefSeq" id="WP_196937094.1">
    <property type="nucleotide sequence ID" value="NZ_MU158698.1"/>
</dbReference>
<protein>
    <recommendedName>
        <fullName evidence="1">Carbohydrate-binding domain-containing protein</fullName>
    </recommendedName>
</protein>
<comment type="caution">
    <text evidence="2">The sequence shown here is derived from an EMBL/GenBank/DDBJ whole genome shotgun (WGS) entry which is preliminary data.</text>
</comment>
<dbReference type="CDD" id="cd09620">
    <property type="entry name" value="CBM9_like_3"/>
    <property type="match status" value="1"/>
</dbReference>
<dbReference type="GO" id="GO:0016052">
    <property type="term" value="P:carbohydrate catabolic process"/>
    <property type="evidence" value="ECO:0007669"/>
    <property type="project" value="InterPro"/>
</dbReference>
<dbReference type="InterPro" id="IPR010502">
    <property type="entry name" value="Carb-bd_dom_fam9"/>
</dbReference>
<keyword evidence="3" id="KW-1185">Reference proteome</keyword>
<dbReference type="Gene3D" id="2.60.40.1190">
    <property type="match status" value="1"/>
</dbReference>
<evidence type="ECO:0000259" key="1">
    <source>
        <dbReference type="Pfam" id="PF16011"/>
    </source>
</evidence>
<name>A0A928V190_9SPHI</name>
<gene>
    <name evidence="2" type="ORF">C4F49_16325</name>
</gene>
<reference evidence="2" key="1">
    <citation type="submission" date="2018-02" db="EMBL/GenBank/DDBJ databases">
        <authorList>
            <person name="Vasarhelyi B.M."/>
            <person name="Deshmukh S."/>
            <person name="Balint B."/>
            <person name="Kukolya J."/>
        </authorList>
    </citation>
    <scope>NUCLEOTIDE SEQUENCE</scope>
    <source>
        <strain evidence="2">KB22</strain>
    </source>
</reference>
<dbReference type="SUPFAM" id="SSF49344">
    <property type="entry name" value="CBD9-like"/>
    <property type="match status" value="1"/>
</dbReference>
<evidence type="ECO:0000313" key="2">
    <source>
        <dbReference type="EMBL" id="MBE8715250.1"/>
    </source>
</evidence>
<proteinExistence type="predicted"/>
<dbReference type="GO" id="GO:0030246">
    <property type="term" value="F:carbohydrate binding"/>
    <property type="evidence" value="ECO:0007669"/>
    <property type="project" value="InterPro"/>
</dbReference>
<organism evidence="2 3">
    <name type="scientific">Sphingobacterium hungaricum</name>
    <dbReference type="NCBI Taxonomy" id="2082723"/>
    <lineage>
        <taxon>Bacteria</taxon>
        <taxon>Pseudomonadati</taxon>
        <taxon>Bacteroidota</taxon>
        <taxon>Sphingobacteriia</taxon>
        <taxon>Sphingobacteriales</taxon>
        <taxon>Sphingobacteriaceae</taxon>
        <taxon>Sphingobacterium</taxon>
    </lineage>
</organism>
<dbReference type="Proteomes" id="UP000616201">
    <property type="component" value="Unassembled WGS sequence"/>
</dbReference>
<feature type="domain" description="Carbohydrate-binding" evidence="1">
    <location>
        <begin position="28"/>
        <end position="213"/>
    </location>
</feature>
<dbReference type="Pfam" id="PF16011">
    <property type="entry name" value="CBM9_2"/>
    <property type="match status" value="1"/>
</dbReference>
<dbReference type="EMBL" id="PRDK01000009">
    <property type="protein sequence ID" value="MBE8715250.1"/>
    <property type="molecule type" value="Genomic_DNA"/>
</dbReference>
<sequence>MNTSLEVQLLDSEFALQDYFAYQNLLSAVDWNALNIANWEALYPDRPKVDFQIAHNNKAIVLHYTVEEQFIKAQYVRPNEAVWEDSCVEFFISFDNKEHYYNLEFNPLGTGLIGYGTSDKQNRKRLSAEDIRTVETFTSVTSTLSAKRWSMVLVIPLSVFSQSSIDSLSGNEFHANFYKCGDNLPNPHFISWTKIDNGTPNFHLPEYFGSIVFK</sequence>
<evidence type="ECO:0000313" key="3">
    <source>
        <dbReference type="Proteomes" id="UP000616201"/>
    </source>
</evidence>
<dbReference type="GO" id="GO:0004553">
    <property type="term" value="F:hydrolase activity, hydrolyzing O-glycosyl compounds"/>
    <property type="evidence" value="ECO:0007669"/>
    <property type="project" value="InterPro"/>
</dbReference>